<organism evidence="1 2">
    <name type="scientific">Planococcus glaciei</name>
    <dbReference type="NCBI Taxonomy" id="459472"/>
    <lineage>
        <taxon>Bacteria</taxon>
        <taxon>Bacillati</taxon>
        <taxon>Bacillota</taxon>
        <taxon>Bacilli</taxon>
        <taxon>Bacillales</taxon>
        <taxon>Caryophanaceae</taxon>
        <taxon>Planococcus</taxon>
    </lineage>
</organism>
<gene>
    <name evidence="1" type="ORF">HF394_18050</name>
</gene>
<proteinExistence type="predicted"/>
<name>A0A7H8QFP9_9BACL</name>
<keyword evidence="2" id="KW-1185">Reference proteome</keyword>
<evidence type="ECO:0000313" key="1">
    <source>
        <dbReference type="EMBL" id="QKX52321.1"/>
    </source>
</evidence>
<dbReference type="RefSeq" id="WP_176295032.1">
    <property type="nucleotide sequence ID" value="NZ_CP051177.1"/>
</dbReference>
<dbReference type="AlphaFoldDB" id="A0A7H8QFP9"/>
<reference evidence="2" key="1">
    <citation type="submission" date="2020-06" db="EMBL/GenBank/DDBJ databases">
        <title>Isolation of Planomicrobium glaciei.</title>
        <authorList>
            <person name="Malisova L."/>
            <person name="Safrankova R."/>
            <person name="Jakubu V."/>
            <person name="Spanelova P."/>
        </authorList>
    </citation>
    <scope>NUCLEOTIDE SEQUENCE [LARGE SCALE GENOMIC DNA]</scope>
    <source>
        <strain evidence="2">NRL-ATB46093</strain>
    </source>
</reference>
<sequence>MIDAYRKLWPNRAGVDAIGTEEELEQKIQIELNDELTHPRVRKTRQQKLELALTRIEQSELTEEEKNNLYALYKKIAAQ</sequence>
<dbReference type="EMBL" id="CP051177">
    <property type="protein sequence ID" value="QKX52321.1"/>
    <property type="molecule type" value="Genomic_DNA"/>
</dbReference>
<protein>
    <submittedName>
        <fullName evidence="1">Uncharacterized protein</fullName>
    </submittedName>
</protein>
<evidence type="ECO:0000313" key="2">
    <source>
        <dbReference type="Proteomes" id="UP000509222"/>
    </source>
</evidence>
<dbReference type="Proteomes" id="UP000509222">
    <property type="component" value="Chromosome"/>
</dbReference>
<accession>A0A7H8QFP9</accession>